<dbReference type="Proteomes" id="UP000005940">
    <property type="component" value="Chromosome"/>
</dbReference>
<reference evidence="4 5" key="1">
    <citation type="journal article" date="2012" name="J. Bacteriol.">
        <title>Draft genome of Streptomyces tsukubaensis NRRL 18488, the producer of the clinically important immunosuppressant tacrolimus (FK506).</title>
        <authorList>
            <person name="Barreiro C."/>
            <person name="Prieto C."/>
            <person name="Sola-Landa A."/>
            <person name="Solera E."/>
            <person name="Martinez-Castro M."/>
            <person name="Perez-Redondo R."/>
            <person name="Garcia-Estrada C."/>
            <person name="Aparicio J.F."/>
            <person name="Fernandez-Martinez L.T."/>
            <person name="Santos-Aberturas J."/>
            <person name="Salehi-Najafabadi Z."/>
            <person name="Rodriguez-Garcia A."/>
            <person name="Tauch A."/>
            <person name="Martin J.F."/>
        </authorList>
    </citation>
    <scope>NUCLEOTIDE SEQUENCE [LARGE SCALE GENOMIC DNA]</scope>
    <source>
        <strain evidence="5">DSM 42081 / NBRC 108919 / NRRL 18488 / 9993</strain>
    </source>
</reference>
<dbReference type="GO" id="GO:0003677">
    <property type="term" value="F:DNA binding"/>
    <property type="evidence" value="ECO:0007669"/>
    <property type="project" value="UniProtKB-KW"/>
</dbReference>
<sequence length="149" mass="15078">MPQDHRPAVSVRILLAGDGGATGGALALLLGLEPGFAVVAQVGRGSEVADAARDRRPDVALLDAVLPDGDGLDATTRLLAEAPECRVLLLTGSGRPGLADRALAAGAVGLLVKDGPHEELVRAVHRCLTGETVIDPALLPPPDPAQPTG</sequence>
<dbReference type="CDD" id="cd17535">
    <property type="entry name" value="REC_NarL-like"/>
    <property type="match status" value="1"/>
</dbReference>
<dbReference type="AlphaFoldDB" id="A0A7G3UHU0"/>
<dbReference type="EMBL" id="CP029159">
    <property type="protein sequence ID" value="QKM70003.1"/>
    <property type="molecule type" value="Genomic_DNA"/>
</dbReference>
<keyword evidence="1 4" id="KW-0238">DNA-binding</keyword>
<accession>A0A7G3UHU0</accession>
<evidence type="ECO:0000256" key="2">
    <source>
        <dbReference type="PROSITE-ProRule" id="PRU00169"/>
    </source>
</evidence>
<evidence type="ECO:0000313" key="4">
    <source>
        <dbReference type="EMBL" id="QKM70003.1"/>
    </source>
</evidence>
<protein>
    <submittedName>
        <fullName evidence="4">DNA-binding response regulator</fullName>
    </submittedName>
</protein>
<dbReference type="SMART" id="SM00448">
    <property type="entry name" value="REC"/>
    <property type="match status" value="1"/>
</dbReference>
<dbReference type="InterPro" id="IPR011006">
    <property type="entry name" value="CheY-like_superfamily"/>
</dbReference>
<dbReference type="InterPro" id="IPR058245">
    <property type="entry name" value="NreC/VraR/RcsB-like_REC"/>
</dbReference>
<feature type="domain" description="Response regulatory" evidence="3">
    <location>
        <begin position="12"/>
        <end position="128"/>
    </location>
</feature>
<organism evidence="4 5">
    <name type="scientific">Streptomyces tsukubensis (strain DSM 42081 / NBRC 108919 / NRRL 18488 / 9993)</name>
    <dbReference type="NCBI Taxonomy" id="1114943"/>
    <lineage>
        <taxon>Bacteria</taxon>
        <taxon>Bacillati</taxon>
        <taxon>Actinomycetota</taxon>
        <taxon>Actinomycetes</taxon>
        <taxon>Kitasatosporales</taxon>
        <taxon>Streptomycetaceae</taxon>
        <taxon>Streptomyces</taxon>
    </lineage>
</organism>
<gene>
    <name evidence="4" type="ORF">STSU_025585</name>
</gene>
<proteinExistence type="predicted"/>
<dbReference type="InterPro" id="IPR001789">
    <property type="entry name" value="Sig_transdc_resp-reg_receiver"/>
</dbReference>
<dbReference type="Gene3D" id="3.40.50.2300">
    <property type="match status" value="1"/>
</dbReference>
<feature type="modified residue" description="4-aspartylphosphate" evidence="2">
    <location>
        <position position="63"/>
    </location>
</feature>
<name>A0A7G3UHU0_STRT9</name>
<dbReference type="PANTHER" id="PTHR43214">
    <property type="entry name" value="TWO-COMPONENT RESPONSE REGULATOR"/>
    <property type="match status" value="1"/>
</dbReference>
<dbReference type="PROSITE" id="PS50110">
    <property type="entry name" value="RESPONSE_REGULATORY"/>
    <property type="match status" value="1"/>
</dbReference>
<evidence type="ECO:0000259" key="3">
    <source>
        <dbReference type="PROSITE" id="PS50110"/>
    </source>
</evidence>
<dbReference type="InterPro" id="IPR039420">
    <property type="entry name" value="WalR-like"/>
</dbReference>
<evidence type="ECO:0000256" key="1">
    <source>
        <dbReference type="ARBA" id="ARBA00023125"/>
    </source>
</evidence>
<dbReference type="GO" id="GO:0000160">
    <property type="term" value="P:phosphorelay signal transduction system"/>
    <property type="evidence" value="ECO:0007669"/>
    <property type="project" value="InterPro"/>
</dbReference>
<dbReference type="Pfam" id="PF00072">
    <property type="entry name" value="Response_reg"/>
    <property type="match status" value="1"/>
</dbReference>
<dbReference type="SUPFAM" id="SSF52172">
    <property type="entry name" value="CheY-like"/>
    <property type="match status" value="1"/>
</dbReference>
<dbReference type="PANTHER" id="PTHR43214:SF42">
    <property type="entry name" value="TRANSCRIPTIONAL REGULATORY PROTEIN DESR"/>
    <property type="match status" value="1"/>
</dbReference>
<keyword evidence="2" id="KW-0597">Phosphoprotein</keyword>
<evidence type="ECO:0000313" key="5">
    <source>
        <dbReference type="Proteomes" id="UP000005940"/>
    </source>
</evidence>
<keyword evidence="5" id="KW-1185">Reference proteome</keyword>